<keyword evidence="14" id="KW-1185">Reference proteome</keyword>
<proteinExistence type="inferred from homology"/>
<dbReference type="PANTHER" id="PTHR46494">
    <property type="entry name" value="CORA FAMILY METAL ION TRANSPORTER (EUROFUNG)"/>
    <property type="match status" value="1"/>
</dbReference>
<dbReference type="GO" id="GO:0005886">
    <property type="term" value="C:plasma membrane"/>
    <property type="evidence" value="ECO:0007669"/>
    <property type="project" value="UniProtKB-SubCell"/>
</dbReference>
<protein>
    <submittedName>
        <fullName evidence="13">Magnesium and cobalt transport protein CorA</fullName>
    </submittedName>
</protein>
<organism evidence="13 14">
    <name type="scientific">Streptomyces chumphonensis</name>
    <dbReference type="NCBI Taxonomy" id="1214925"/>
    <lineage>
        <taxon>Bacteria</taxon>
        <taxon>Bacillati</taxon>
        <taxon>Actinomycetota</taxon>
        <taxon>Actinomycetes</taxon>
        <taxon>Kitasatosporales</taxon>
        <taxon>Streptomycetaceae</taxon>
        <taxon>Streptomyces</taxon>
    </lineage>
</organism>
<evidence type="ECO:0000256" key="5">
    <source>
        <dbReference type="ARBA" id="ARBA00022692"/>
    </source>
</evidence>
<keyword evidence="3" id="KW-0813">Transport</keyword>
<comment type="function">
    <text evidence="11">Mediates influx of magnesium ions. Alternates between open and closed states. Activated by low cytoplasmic Mg(2+) levels. Inactive when cytoplasmic Mg(2+) levels are high.</text>
</comment>
<accession>A0A927IDR9</accession>
<dbReference type="FunFam" id="1.20.58.340:FF:000004">
    <property type="entry name" value="Magnesium transport protein CorA"/>
    <property type="match status" value="1"/>
</dbReference>
<dbReference type="SUPFAM" id="SSF143865">
    <property type="entry name" value="CorA soluble domain-like"/>
    <property type="match status" value="1"/>
</dbReference>
<dbReference type="AlphaFoldDB" id="A0A927IDR9"/>
<feature type="transmembrane region" description="Helical" evidence="12">
    <location>
        <begin position="298"/>
        <end position="318"/>
    </location>
</feature>
<dbReference type="PANTHER" id="PTHR46494:SF1">
    <property type="entry name" value="CORA FAMILY METAL ION TRANSPORTER (EUROFUNG)"/>
    <property type="match status" value="1"/>
</dbReference>
<evidence type="ECO:0000256" key="3">
    <source>
        <dbReference type="ARBA" id="ARBA00022448"/>
    </source>
</evidence>
<evidence type="ECO:0000256" key="11">
    <source>
        <dbReference type="ARBA" id="ARBA00045497"/>
    </source>
</evidence>
<dbReference type="SUPFAM" id="SSF144083">
    <property type="entry name" value="Magnesium transport protein CorA, transmembrane region"/>
    <property type="match status" value="1"/>
</dbReference>
<comment type="similarity">
    <text evidence="2">Belongs to the CorA metal ion transporter (MIT) (TC 1.A.35) family.</text>
</comment>
<comment type="catalytic activity">
    <reaction evidence="10">
        <text>Mg(2+)(in) = Mg(2+)(out)</text>
        <dbReference type="Rhea" id="RHEA:29827"/>
        <dbReference type="ChEBI" id="CHEBI:18420"/>
    </reaction>
</comment>
<reference evidence="13" key="1">
    <citation type="submission" date="2020-09" db="EMBL/GenBank/DDBJ databases">
        <title>Secondary metabolite and genome analysis of marine Streptomyces chumphonensis KK1-2T.</title>
        <authorList>
            <person name="Phongsopitanun W."/>
            <person name="Kanchanasin P."/>
            <person name="Pittayakhajonwut P."/>
            <person name="Suwanborirux K."/>
            <person name="Tanasupawat S."/>
        </authorList>
    </citation>
    <scope>NUCLEOTIDE SEQUENCE</scope>
    <source>
        <strain evidence="13">KK1-2</strain>
    </source>
</reference>
<evidence type="ECO:0000256" key="7">
    <source>
        <dbReference type="ARBA" id="ARBA00022989"/>
    </source>
</evidence>
<dbReference type="GO" id="GO:0015095">
    <property type="term" value="F:magnesium ion transmembrane transporter activity"/>
    <property type="evidence" value="ECO:0007669"/>
    <property type="project" value="TreeGrafter"/>
</dbReference>
<dbReference type="GO" id="GO:0015087">
    <property type="term" value="F:cobalt ion transmembrane transporter activity"/>
    <property type="evidence" value="ECO:0007669"/>
    <property type="project" value="TreeGrafter"/>
</dbReference>
<dbReference type="InterPro" id="IPR002523">
    <property type="entry name" value="MgTranspt_CorA/ZnTranspt_ZntB"/>
</dbReference>
<dbReference type="Proteomes" id="UP000632289">
    <property type="component" value="Unassembled WGS sequence"/>
</dbReference>
<keyword evidence="4" id="KW-1003">Cell membrane</keyword>
<evidence type="ECO:0000313" key="14">
    <source>
        <dbReference type="Proteomes" id="UP000632289"/>
    </source>
</evidence>
<dbReference type="EMBL" id="JACXYU010000008">
    <property type="protein sequence ID" value="MBD3933195.1"/>
    <property type="molecule type" value="Genomic_DNA"/>
</dbReference>
<evidence type="ECO:0000256" key="4">
    <source>
        <dbReference type="ARBA" id="ARBA00022475"/>
    </source>
</evidence>
<name>A0A927IDR9_9ACTN</name>
<dbReference type="RefSeq" id="WP_191210482.1">
    <property type="nucleotide sequence ID" value="NZ_BAABKL010000003.1"/>
</dbReference>
<evidence type="ECO:0000256" key="12">
    <source>
        <dbReference type="SAM" id="Phobius"/>
    </source>
</evidence>
<dbReference type="Pfam" id="PF01544">
    <property type="entry name" value="CorA"/>
    <property type="match status" value="1"/>
</dbReference>
<sequence>MQGFVSLPDDPVLRAVSPGEAVRYARDLPEGGLAWVHLVEPTAEDLLPVARALSLPPLAVEDALHAHQRAKRERYGDDMVFYVLRTLRYTEATSAIDTGELMIFSNPCWVVTVQHGPSDAPDAARAALERKPELLEHGAYGLLYALADAVVDTYGHIVGLVGEDIEELELRVFTPERVDLTKEIYSLKREVLEFRGAVRPLVPVAHAFMSPAPQRYPEALAPYFRDVADHVLRVASAVAGCDELTDSMLDAHSTQAGMWQNEDMRKISAWAAIIAAPTMIAGIYGMNFAHMPELHWAYGYPAALGLMASISGLLYRAFRRNGWL</sequence>
<keyword evidence="7 12" id="KW-1133">Transmembrane helix</keyword>
<evidence type="ECO:0000256" key="6">
    <source>
        <dbReference type="ARBA" id="ARBA00022842"/>
    </source>
</evidence>
<keyword evidence="9 12" id="KW-0472">Membrane</keyword>
<comment type="subcellular location">
    <subcellularLocation>
        <location evidence="1">Cell membrane</location>
        <topology evidence="1">Multi-pass membrane protein</topology>
    </subcellularLocation>
</comment>
<keyword evidence="8" id="KW-0406">Ion transport</keyword>
<dbReference type="InterPro" id="IPR045861">
    <property type="entry name" value="CorA_cytoplasmic_dom"/>
</dbReference>
<dbReference type="CDD" id="cd12830">
    <property type="entry name" value="MtCorA-like"/>
    <property type="match status" value="1"/>
</dbReference>
<feature type="transmembrane region" description="Helical" evidence="12">
    <location>
        <begin position="267"/>
        <end position="286"/>
    </location>
</feature>
<keyword evidence="5 12" id="KW-0812">Transmembrane</keyword>
<dbReference type="GO" id="GO:0000287">
    <property type="term" value="F:magnesium ion binding"/>
    <property type="evidence" value="ECO:0007669"/>
    <property type="project" value="TreeGrafter"/>
</dbReference>
<dbReference type="Gene3D" id="3.30.460.20">
    <property type="entry name" value="CorA soluble domain-like"/>
    <property type="match status" value="1"/>
</dbReference>
<dbReference type="Gene3D" id="1.20.58.340">
    <property type="entry name" value="Magnesium transport protein CorA, transmembrane region"/>
    <property type="match status" value="2"/>
</dbReference>
<comment type="caution">
    <text evidence="13">The sequence shown here is derived from an EMBL/GenBank/DDBJ whole genome shotgun (WGS) entry which is preliminary data.</text>
</comment>
<dbReference type="InterPro" id="IPR045863">
    <property type="entry name" value="CorA_TM1_TM2"/>
</dbReference>
<evidence type="ECO:0000256" key="10">
    <source>
        <dbReference type="ARBA" id="ARBA00034269"/>
    </source>
</evidence>
<gene>
    <name evidence="13" type="ORF">IF129_16765</name>
</gene>
<evidence type="ECO:0000256" key="8">
    <source>
        <dbReference type="ARBA" id="ARBA00023065"/>
    </source>
</evidence>
<evidence type="ECO:0000256" key="1">
    <source>
        <dbReference type="ARBA" id="ARBA00004651"/>
    </source>
</evidence>
<evidence type="ECO:0000256" key="2">
    <source>
        <dbReference type="ARBA" id="ARBA00009765"/>
    </source>
</evidence>
<evidence type="ECO:0000256" key="9">
    <source>
        <dbReference type="ARBA" id="ARBA00023136"/>
    </source>
</evidence>
<keyword evidence="6" id="KW-0460">Magnesium</keyword>
<dbReference type="GO" id="GO:0050897">
    <property type="term" value="F:cobalt ion binding"/>
    <property type="evidence" value="ECO:0007669"/>
    <property type="project" value="TreeGrafter"/>
</dbReference>
<evidence type="ECO:0000313" key="13">
    <source>
        <dbReference type="EMBL" id="MBD3933195.1"/>
    </source>
</evidence>